<evidence type="ECO:0000313" key="3">
    <source>
        <dbReference type="EMBL" id="MQY03171.1"/>
    </source>
</evidence>
<keyword evidence="4" id="KW-1185">Reference proteome</keyword>
<dbReference type="Proteomes" id="UP000487268">
    <property type="component" value="Unassembled WGS sequence"/>
</dbReference>
<dbReference type="EMBL" id="WEGH01000001">
    <property type="protein sequence ID" value="MQY03171.1"/>
    <property type="molecule type" value="Genomic_DNA"/>
</dbReference>
<evidence type="ECO:0000256" key="1">
    <source>
        <dbReference type="ARBA" id="ARBA00023002"/>
    </source>
</evidence>
<reference evidence="3 4" key="1">
    <citation type="submission" date="2019-10" db="EMBL/GenBank/DDBJ databases">
        <title>Actinomadura rubteroloni sp. nov. and Actinomadura macrotermitis sp. nov., isolated from the gut of fungus growing-termite Macrotermes natalensis.</title>
        <authorList>
            <person name="Benndorf R."/>
            <person name="Martin K."/>
            <person name="Kuefner M."/>
            <person name="De Beer W."/>
            <person name="Kaster A.-K."/>
            <person name="Vollmers J."/>
            <person name="Poulsen M."/>
            <person name="Beemelmanns C."/>
        </authorList>
    </citation>
    <scope>NUCLEOTIDE SEQUENCE [LARGE SCALE GENOMIC DNA]</scope>
    <source>
        <strain evidence="3 4">RB68</strain>
    </source>
</reference>
<dbReference type="PANTHER" id="PTHR14239:SF10">
    <property type="entry name" value="REDUCTASE"/>
    <property type="match status" value="1"/>
</dbReference>
<sequence length="215" mass="21542">MRIGILGAGNMADALGTQWVRAGHEVMVGARRPERAAALAERIGAAAGGLDDAAAFGDVLLLAVHYAGALDTVRAAGALEGKVLIDCTNPTGPPDWTLHTGDGPSAAGRIAAAAPGAHVVKAFNLCHVDVWRLTPPVFGGRPLGVPLCGDDAAAVGAVERLVRDLGCAPLNGGGLARAGQLEATAAFMIGLWFGGADPATMVPPLEVAHGTGRPG</sequence>
<dbReference type="SUPFAM" id="SSF51735">
    <property type="entry name" value="NAD(P)-binding Rossmann-fold domains"/>
    <property type="match status" value="1"/>
</dbReference>
<feature type="domain" description="Pyrroline-5-carboxylate reductase catalytic N-terminal" evidence="2">
    <location>
        <begin position="2"/>
        <end position="90"/>
    </location>
</feature>
<dbReference type="InterPro" id="IPR051267">
    <property type="entry name" value="STEAP_metalloreductase"/>
</dbReference>
<keyword evidence="1" id="KW-0560">Oxidoreductase</keyword>
<accession>A0A7K0BPS1</accession>
<organism evidence="3 4">
    <name type="scientific">Actinomadura macrotermitis</name>
    <dbReference type="NCBI Taxonomy" id="2585200"/>
    <lineage>
        <taxon>Bacteria</taxon>
        <taxon>Bacillati</taxon>
        <taxon>Actinomycetota</taxon>
        <taxon>Actinomycetes</taxon>
        <taxon>Streptosporangiales</taxon>
        <taxon>Thermomonosporaceae</taxon>
        <taxon>Actinomadura</taxon>
    </lineage>
</organism>
<protein>
    <recommendedName>
        <fullName evidence="2">Pyrroline-5-carboxylate reductase catalytic N-terminal domain-containing protein</fullName>
    </recommendedName>
</protein>
<dbReference type="RefSeq" id="WP_153531170.1">
    <property type="nucleotide sequence ID" value="NZ_WEGH01000001.1"/>
</dbReference>
<dbReference type="Gene3D" id="3.40.50.720">
    <property type="entry name" value="NAD(P)-binding Rossmann-like Domain"/>
    <property type="match status" value="1"/>
</dbReference>
<dbReference type="GO" id="GO:0016491">
    <property type="term" value="F:oxidoreductase activity"/>
    <property type="evidence" value="ECO:0007669"/>
    <property type="project" value="UniProtKB-KW"/>
</dbReference>
<name>A0A7K0BPS1_9ACTN</name>
<dbReference type="InterPro" id="IPR036291">
    <property type="entry name" value="NAD(P)-bd_dom_sf"/>
</dbReference>
<dbReference type="AlphaFoldDB" id="A0A7K0BPS1"/>
<dbReference type="PANTHER" id="PTHR14239">
    <property type="entry name" value="DUDULIN-RELATED"/>
    <property type="match status" value="1"/>
</dbReference>
<gene>
    <name evidence="3" type="ORF">ACRB68_12120</name>
</gene>
<dbReference type="InterPro" id="IPR028939">
    <property type="entry name" value="P5C_Rdtase_cat_N"/>
</dbReference>
<comment type="caution">
    <text evidence="3">The sequence shown here is derived from an EMBL/GenBank/DDBJ whole genome shotgun (WGS) entry which is preliminary data.</text>
</comment>
<evidence type="ECO:0000259" key="2">
    <source>
        <dbReference type="Pfam" id="PF03807"/>
    </source>
</evidence>
<proteinExistence type="predicted"/>
<dbReference type="OrthoDB" id="5738121at2"/>
<evidence type="ECO:0000313" key="4">
    <source>
        <dbReference type="Proteomes" id="UP000487268"/>
    </source>
</evidence>
<dbReference type="Pfam" id="PF03807">
    <property type="entry name" value="F420_oxidored"/>
    <property type="match status" value="1"/>
</dbReference>